<reference evidence="3" key="1">
    <citation type="journal article" date="2019" name="Int. J. Syst. Evol. Microbiol.">
        <title>The Global Catalogue of Microorganisms (GCM) 10K type strain sequencing project: providing services to taxonomists for standard genome sequencing and annotation.</title>
        <authorList>
            <consortium name="The Broad Institute Genomics Platform"/>
            <consortium name="The Broad Institute Genome Sequencing Center for Infectious Disease"/>
            <person name="Wu L."/>
            <person name="Ma J."/>
        </authorList>
    </citation>
    <scope>NUCLEOTIDE SEQUENCE [LARGE SCALE GENOMIC DNA]</scope>
    <source>
        <strain evidence="3">JCM 16014</strain>
    </source>
</reference>
<keyword evidence="3" id="KW-1185">Reference proteome</keyword>
<feature type="compositionally biased region" description="Basic and acidic residues" evidence="1">
    <location>
        <begin position="60"/>
        <end position="69"/>
    </location>
</feature>
<feature type="compositionally biased region" description="Basic residues" evidence="1">
    <location>
        <begin position="40"/>
        <end position="50"/>
    </location>
</feature>
<dbReference type="Proteomes" id="UP001500751">
    <property type="component" value="Unassembled WGS sequence"/>
</dbReference>
<sequence>MGDAGVPAQTRRQSKVVLDAILTAAFNDQVTLLHTGKSVKRPTVAKKTKRIITSEQYDPLPRRDQEVRPPWRAHAVARAD</sequence>
<dbReference type="EMBL" id="BAAAQN010000013">
    <property type="protein sequence ID" value="GAA2027508.1"/>
    <property type="molecule type" value="Genomic_DNA"/>
</dbReference>
<organism evidence="2 3">
    <name type="scientific">Catenulispora yoronensis</name>
    <dbReference type="NCBI Taxonomy" id="450799"/>
    <lineage>
        <taxon>Bacteria</taxon>
        <taxon>Bacillati</taxon>
        <taxon>Actinomycetota</taxon>
        <taxon>Actinomycetes</taxon>
        <taxon>Catenulisporales</taxon>
        <taxon>Catenulisporaceae</taxon>
        <taxon>Catenulispora</taxon>
    </lineage>
</organism>
<evidence type="ECO:0000313" key="2">
    <source>
        <dbReference type="EMBL" id="GAA2027508.1"/>
    </source>
</evidence>
<dbReference type="RefSeq" id="WP_344665987.1">
    <property type="nucleotide sequence ID" value="NZ_BAAAQN010000013.1"/>
</dbReference>
<gene>
    <name evidence="2" type="ORF">GCM10009839_27860</name>
</gene>
<protein>
    <submittedName>
        <fullName evidence="2">Uncharacterized protein</fullName>
    </submittedName>
</protein>
<proteinExistence type="predicted"/>
<feature type="region of interest" description="Disordered" evidence="1">
    <location>
        <begin position="40"/>
        <end position="80"/>
    </location>
</feature>
<accession>A0ABP5FJX3</accession>
<evidence type="ECO:0000313" key="3">
    <source>
        <dbReference type="Proteomes" id="UP001500751"/>
    </source>
</evidence>
<evidence type="ECO:0000256" key="1">
    <source>
        <dbReference type="SAM" id="MobiDB-lite"/>
    </source>
</evidence>
<comment type="caution">
    <text evidence="2">The sequence shown here is derived from an EMBL/GenBank/DDBJ whole genome shotgun (WGS) entry which is preliminary data.</text>
</comment>
<name>A0ABP5FJX3_9ACTN</name>